<accession>A0A0A8YC98</accession>
<organism evidence="1">
    <name type="scientific">Arundo donax</name>
    <name type="common">Giant reed</name>
    <name type="synonym">Donax arundinaceus</name>
    <dbReference type="NCBI Taxonomy" id="35708"/>
    <lineage>
        <taxon>Eukaryota</taxon>
        <taxon>Viridiplantae</taxon>
        <taxon>Streptophyta</taxon>
        <taxon>Embryophyta</taxon>
        <taxon>Tracheophyta</taxon>
        <taxon>Spermatophyta</taxon>
        <taxon>Magnoliopsida</taxon>
        <taxon>Liliopsida</taxon>
        <taxon>Poales</taxon>
        <taxon>Poaceae</taxon>
        <taxon>PACMAD clade</taxon>
        <taxon>Arundinoideae</taxon>
        <taxon>Arundineae</taxon>
        <taxon>Arundo</taxon>
    </lineage>
</organism>
<proteinExistence type="predicted"/>
<reference evidence="1" key="1">
    <citation type="submission" date="2014-09" db="EMBL/GenBank/DDBJ databases">
        <authorList>
            <person name="Magalhaes I.L.F."/>
            <person name="Oliveira U."/>
            <person name="Santos F.R."/>
            <person name="Vidigal T.H.D.A."/>
            <person name="Brescovit A.D."/>
            <person name="Santos A.J."/>
        </authorList>
    </citation>
    <scope>NUCLEOTIDE SEQUENCE</scope>
    <source>
        <tissue evidence="1">Shoot tissue taken approximately 20 cm above the soil surface</tissue>
    </source>
</reference>
<reference evidence="1" key="2">
    <citation type="journal article" date="2015" name="Data Brief">
        <title>Shoot transcriptome of the giant reed, Arundo donax.</title>
        <authorList>
            <person name="Barrero R.A."/>
            <person name="Guerrero F.D."/>
            <person name="Moolhuijzen P."/>
            <person name="Goolsby J.A."/>
            <person name="Tidwell J."/>
            <person name="Bellgard S.E."/>
            <person name="Bellgard M.I."/>
        </authorList>
    </citation>
    <scope>NUCLEOTIDE SEQUENCE</scope>
    <source>
        <tissue evidence="1">Shoot tissue taken approximately 20 cm above the soil surface</tissue>
    </source>
</reference>
<protein>
    <submittedName>
        <fullName evidence="1">Uncharacterized protein</fullName>
    </submittedName>
</protein>
<dbReference type="AlphaFoldDB" id="A0A0A8YC98"/>
<sequence>MLCLLSLVTWYSSNSWRNVNLPIHSMPEIIFNGA</sequence>
<dbReference type="EMBL" id="GBRH01274902">
    <property type="protein sequence ID" value="JAD22993.1"/>
    <property type="molecule type" value="Transcribed_RNA"/>
</dbReference>
<evidence type="ECO:0000313" key="1">
    <source>
        <dbReference type="EMBL" id="JAD22993.1"/>
    </source>
</evidence>
<name>A0A0A8YC98_ARUDO</name>